<reference evidence="1" key="1">
    <citation type="journal article" date="2017" name="Nature">
        <title>The sunflower genome provides insights into oil metabolism, flowering and Asterid evolution.</title>
        <authorList>
            <person name="Badouin H."/>
            <person name="Gouzy J."/>
            <person name="Grassa C.J."/>
            <person name="Murat F."/>
            <person name="Staton S.E."/>
            <person name="Cottret L."/>
            <person name="Lelandais-Briere C."/>
            <person name="Owens G.L."/>
            <person name="Carrere S."/>
            <person name="Mayjonade B."/>
            <person name="Legrand L."/>
            <person name="Gill N."/>
            <person name="Kane N.C."/>
            <person name="Bowers J.E."/>
            <person name="Hubner S."/>
            <person name="Bellec A."/>
            <person name="Berard A."/>
            <person name="Berges H."/>
            <person name="Blanchet N."/>
            <person name="Boniface M.C."/>
            <person name="Brunel D."/>
            <person name="Catrice O."/>
            <person name="Chaidir N."/>
            <person name="Claudel C."/>
            <person name="Donnadieu C."/>
            <person name="Faraut T."/>
            <person name="Fievet G."/>
            <person name="Helmstetter N."/>
            <person name="King M."/>
            <person name="Knapp S.J."/>
            <person name="Lai Z."/>
            <person name="Le Paslier M.C."/>
            <person name="Lippi Y."/>
            <person name="Lorenzon L."/>
            <person name="Mandel J.R."/>
            <person name="Marage G."/>
            <person name="Marchand G."/>
            <person name="Marquand E."/>
            <person name="Bret-Mestries E."/>
            <person name="Morien E."/>
            <person name="Nambeesan S."/>
            <person name="Nguyen T."/>
            <person name="Pegot-Espagnet P."/>
            <person name="Pouilly N."/>
            <person name="Raftis F."/>
            <person name="Sallet E."/>
            <person name="Schiex T."/>
            <person name="Thomas J."/>
            <person name="Vandecasteele C."/>
            <person name="Vares D."/>
            <person name="Vear F."/>
            <person name="Vautrin S."/>
            <person name="Crespi M."/>
            <person name="Mangin B."/>
            <person name="Burke J.M."/>
            <person name="Salse J."/>
            <person name="Munos S."/>
            <person name="Vincourt P."/>
            <person name="Rieseberg L.H."/>
            <person name="Langlade N.B."/>
        </authorList>
    </citation>
    <scope>NUCLEOTIDE SEQUENCE</scope>
    <source>
        <tissue evidence="1">Leaves</tissue>
    </source>
</reference>
<comment type="caution">
    <text evidence="1">The sequence shown here is derived from an EMBL/GenBank/DDBJ whole genome shotgun (WGS) entry which is preliminary data.</text>
</comment>
<gene>
    <name evidence="1" type="ORF">HanXRQr2_Chr10g0445731</name>
</gene>
<dbReference type="Proteomes" id="UP000215914">
    <property type="component" value="Unassembled WGS sequence"/>
</dbReference>
<dbReference type="Gramene" id="mRNA:HanXRQr2_Chr10g0445731">
    <property type="protein sequence ID" value="CDS:HanXRQr2_Chr10g0445731.1"/>
    <property type="gene ID" value="HanXRQr2_Chr10g0445731"/>
</dbReference>
<reference evidence="1" key="2">
    <citation type="submission" date="2020-06" db="EMBL/GenBank/DDBJ databases">
        <title>Helianthus annuus Genome sequencing and assembly Release 2.</title>
        <authorList>
            <person name="Gouzy J."/>
            <person name="Langlade N."/>
            <person name="Munos S."/>
        </authorList>
    </citation>
    <scope>NUCLEOTIDE SEQUENCE</scope>
    <source>
        <tissue evidence="1">Leaves</tissue>
    </source>
</reference>
<name>A0A9K3HYI3_HELAN</name>
<keyword evidence="2" id="KW-1185">Reference proteome</keyword>
<dbReference type="EMBL" id="MNCJ02000325">
    <property type="protein sequence ID" value="KAF5786836.1"/>
    <property type="molecule type" value="Genomic_DNA"/>
</dbReference>
<evidence type="ECO:0000313" key="2">
    <source>
        <dbReference type="Proteomes" id="UP000215914"/>
    </source>
</evidence>
<dbReference type="AlphaFoldDB" id="A0A9K3HYI3"/>
<sequence>MPCSIVTTQLDIPSSRFPNLQLHPEECLHRKKIWVMILSIIEKRTTKLT</sequence>
<evidence type="ECO:0000313" key="1">
    <source>
        <dbReference type="EMBL" id="KAF5786836.1"/>
    </source>
</evidence>
<accession>A0A9K3HYI3</accession>
<organism evidence="1 2">
    <name type="scientific">Helianthus annuus</name>
    <name type="common">Common sunflower</name>
    <dbReference type="NCBI Taxonomy" id="4232"/>
    <lineage>
        <taxon>Eukaryota</taxon>
        <taxon>Viridiplantae</taxon>
        <taxon>Streptophyta</taxon>
        <taxon>Embryophyta</taxon>
        <taxon>Tracheophyta</taxon>
        <taxon>Spermatophyta</taxon>
        <taxon>Magnoliopsida</taxon>
        <taxon>eudicotyledons</taxon>
        <taxon>Gunneridae</taxon>
        <taxon>Pentapetalae</taxon>
        <taxon>asterids</taxon>
        <taxon>campanulids</taxon>
        <taxon>Asterales</taxon>
        <taxon>Asteraceae</taxon>
        <taxon>Asteroideae</taxon>
        <taxon>Heliantheae alliance</taxon>
        <taxon>Heliantheae</taxon>
        <taxon>Helianthus</taxon>
    </lineage>
</organism>
<protein>
    <submittedName>
        <fullName evidence="1">Uncharacterized protein</fullName>
    </submittedName>
</protein>
<proteinExistence type="predicted"/>